<protein>
    <submittedName>
        <fullName evidence="1">Uncharacterized protein</fullName>
    </submittedName>
</protein>
<accession>A0ABN8B0F8</accession>
<evidence type="ECO:0000313" key="2">
    <source>
        <dbReference type="Proteomes" id="UP001153292"/>
    </source>
</evidence>
<sequence>MNPLSTYLLQSVALDVVKSSEHVKRILLLIKNHRPNLGKVTDEIIKEATAVAEKVGLEEHISSMPRITGKQRHRSNHPAESPPEYWKRSLVIPYLDSIITSLEVRFAEENTPSFVLSKLHPAHM</sequence>
<gene>
    <name evidence="1" type="ORF">CHILSU_LOCUS1880</name>
</gene>
<evidence type="ECO:0000313" key="1">
    <source>
        <dbReference type="EMBL" id="CAH0398756.1"/>
    </source>
</evidence>
<organism evidence="1 2">
    <name type="scientific">Chilo suppressalis</name>
    <name type="common">Asiatic rice borer moth</name>
    <dbReference type="NCBI Taxonomy" id="168631"/>
    <lineage>
        <taxon>Eukaryota</taxon>
        <taxon>Metazoa</taxon>
        <taxon>Ecdysozoa</taxon>
        <taxon>Arthropoda</taxon>
        <taxon>Hexapoda</taxon>
        <taxon>Insecta</taxon>
        <taxon>Pterygota</taxon>
        <taxon>Neoptera</taxon>
        <taxon>Endopterygota</taxon>
        <taxon>Lepidoptera</taxon>
        <taxon>Glossata</taxon>
        <taxon>Ditrysia</taxon>
        <taxon>Pyraloidea</taxon>
        <taxon>Crambidae</taxon>
        <taxon>Crambinae</taxon>
        <taxon>Chilo</taxon>
    </lineage>
</organism>
<reference evidence="1" key="1">
    <citation type="submission" date="2021-12" db="EMBL/GenBank/DDBJ databases">
        <authorList>
            <person name="King R."/>
        </authorList>
    </citation>
    <scope>NUCLEOTIDE SEQUENCE</scope>
</reference>
<proteinExistence type="predicted"/>
<keyword evidence="2" id="KW-1185">Reference proteome</keyword>
<name>A0ABN8B0F8_CHISP</name>
<dbReference type="Proteomes" id="UP001153292">
    <property type="component" value="Chromosome 12"/>
</dbReference>
<dbReference type="EMBL" id="OU963905">
    <property type="protein sequence ID" value="CAH0398756.1"/>
    <property type="molecule type" value="Genomic_DNA"/>
</dbReference>